<evidence type="ECO:0000256" key="7">
    <source>
        <dbReference type="ARBA" id="ARBA00023237"/>
    </source>
</evidence>
<dbReference type="InterPro" id="IPR034746">
    <property type="entry name" value="POTRA"/>
</dbReference>
<feature type="domain" description="POTRA" evidence="10">
    <location>
        <begin position="192"/>
        <end position="280"/>
    </location>
</feature>
<keyword evidence="3 8" id="KW-0812">Transmembrane</keyword>
<accession>A0A1M7ZQN3</accession>
<feature type="domain" description="POTRA" evidence="10">
    <location>
        <begin position="44"/>
        <end position="111"/>
    </location>
</feature>
<dbReference type="EMBL" id="FRXO01000010">
    <property type="protein sequence ID" value="SHO67119.1"/>
    <property type="molecule type" value="Genomic_DNA"/>
</dbReference>
<dbReference type="NCBIfam" id="TIGR03303">
    <property type="entry name" value="OM_YaeT"/>
    <property type="match status" value="1"/>
</dbReference>
<evidence type="ECO:0000256" key="5">
    <source>
        <dbReference type="ARBA" id="ARBA00022737"/>
    </source>
</evidence>
<comment type="subunit">
    <text evidence="8">Part of the Bam complex.</text>
</comment>
<keyword evidence="5 8" id="KW-0677">Repeat</keyword>
<evidence type="ECO:0000256" key="6">
    <source>
        <dbReference type="ARBA" id="ARBA00023136"/>
    </source>
</evidence>
<comment type="similarity">
    <text evidence="8">Belongs to the BamA family.</text>
</comment>
<proteinExistence type="inferred from homology"/>
<feature type="domain" description="POTRA" evidence="10">
    <location>
        <begin position="365"/>
        <end position="438"/>
    </location>
</feature>
<protein>
    <recommendedName>
        <fullName evidence="8 9">Outer membrane protein assembly factor BamA</fullName>
    </recommendedName>
</protein>
<organism evidence="11 12">
    <name type="scientific">Pseudoxanthobacter soli DSM 19599</name>
    <dbReference type="NCBI Taxonomy" id="1123029"/>
    <lineage>
        <taxon>Bacteria</taxon>
        <taxon>Pseudomonadati</taxon>
        <taxon>Pseudomonadota</taxon>
        <taxon>Alphaproteobacteria</taxon>
        <taxon>Hyphomicrobiales</taxon>
        <taxon>Segnochrobactraceae</taxon>
        <taxon>Pseudoxanthobacter</taxon>
    </lineage>
</organism>
<keyword evidence="2 8" id="KW-1134">Transmembrane beta strand</keyword>
<keyword evidence="7 8" id="KW-0998">Cell outer membrane</keyword>
<dbReference type="InterPro" id="IPR039910">
    <property type="entry name" value="D15-like"/>
</dbReference>
<evidence type="ECO:0000313" key="11">
    <source>
        <dbReference type="EMBL" id="SHO67119.1"/>
    </source>
</evidence>
<dbReference type="PROSITE" id="PS51779">
    <property type="entry name" value="POTRA"/>
    <property type="match status" value="4"/>
</dbReference>
<evidence type="ECO:0000256" key="9">
    <source>
        <dbReference type="NCBIfam" id="TIGR03303"/>
    </source>
</evidence>
<keyword evidence="12" id="KW-1185">Reference proteome</keyword>
<dbReference type="Gene3D" id="2.40.160.50">
    <property type="entry name" value="membrane protein fhac: a member of the omp85/tpsb transporter family"/>
    <property type="match status" value="1"/>
</dbReference>
<comment type="subcellular location">
    <subcellularLocation>
        <location evidence="8">Cell outer membrane</location>
    </subcellularLocation>
    <subcellularLocation>
        <location evidence="1">Membrane</location>
    </subcellularLocation>
</comment>
<dbReference type="RefSeq" id="WP_244530954.1">
    <property type="nucleotide sequence ID" value="NZ_FRXO01000010.1"/>
</dbReference>
<evidence type="ECO:0000256" key="1">
    <source>
        <dbReference type="ARBA" id="ARBA00004370"/>
    </source>
</evidence>
<dbReference type="Proteomes" id="UP000186406">
    <property type="component" value="Unassembled WGS sequence"/>
</dbReference>
<keyword evidence="6 8" id="KW-0472">Membrane</keyword>
<dbReference type="Pfam" id="PF07244">
    <property type="entry name" value="POTRA"/>
    <property type="match status" value="5"/>
</dbReference>
<dbReference type="InterPro" id="IPR000184">
    <property type="entry name" value="Bac_surfAg_D15"/>
</dbReference>
<dbReference type="HAMAP" id="MF_01430">
    <property type="entry name" value="OM_assembly_BamA"/>
    <property type="match status" value="1"/>
</dbReference>
<dbReference type="InterPro" id="IPR023707">
    <property type="entry name" value="OM_assembly_BamA"/>
</dbReference>
<dbReference type="GO" id="GO:0009279">
    <property type="term" value="C:cell outer membrane"/>
    <property type="evidence" value="ECO:0007669"/>
    <property type="project" value="UniProtKB-SubCell"/>
</dbReference>
<evidence type="ECO:0000256" key="3">
    <source>
        <dbReference type="ARBA" id="ARBA00022692"/>
    </source>
</evidence>
<dbReference type="STRING" id="1123029.SAMN02745172_03785"/>
<dbReference type="AlphaFoldDB" id="A0A1M7ZQN3"/>
<dbReference type="PIRSF" id="PIRSF006076">
    <property type="entry name" value="OM_assembly_OMP85"/>
    <property type="match status" value="1"/>
</dbReference>
<comment type="function">
    <text evidence="8">Part of the outer membrane protein assembly complex, which is involved in assembly and insertion of beta-barrel proteins into the outer membrane.</text>
</comment>
<evidence type="ECO:0000256" key="2">
    <source>
        <dbReference type="ARBA" id="ARBA00022452"/>
    </source>
</evidence>
<evidence type="ECO:0000259" key="10">
    <source>
        <dbReference type="PROSITE" id="PS51779"/>
    </source>
</evidence>
<dbReference type="Gene3D" id="3.10.20.310">
    <property type="entry name" value="membrane protein fhac"/>
    <property type="match status" value="5"/>
</dbReference>
<dbReference type="InterPro" id="IPR010827">
    <property type="entry name" value="BamA/TamA_POTRA"/>
</dbReference>
<gene>
    <name evidence="8" type="primary">bamA</name>
    <name evidence="11" type="ORF">SAMN02745172_03785</name>
</gene>
<dbReference type="PANTHER" id="PTHR12815">
    <property type="entry name" value="SORTING AND ASSEMBLY MACHINERY SAMM50 PROTEIN FAMILY MEMBER"/>
    <property type="match status" value="1"/>
</dbReference>
<name>A0A1M7ZQN3_9HYPH</name>
<dbReference type="GO" id="GO:0043165">
    <property type="term" value="P:Gram-negative-bacterium-type cell outer membrane assembly"/>
    <property type="evidence" value="ECO:0007669"/>
    <property type="project" value="UniProtKB-UniRule"/>
</dbReference>
<reference evidence="11 12" key="1">
    <citation type="submission" date="2016-12" db="EMBL/GenBank/DDBJ databases">
        <authorList>
            <person name="Song W.-J."/>
            <person name="Kurnit D.M."/>
        </authorList>
    </citation>
    <scope>NUCLEOTIDE SEQUENCE [LARGE SCALE GENOMIC DNA]</scope>
    <source>
        <strain evidence="11 12">DSM 19599</strain>
    </source>
</reference>
<sequence length="788" mass="87111">MRLLNMRTVDMMLRRLALAVALSLATVLAAPQMPLLGVTAAYADVVSRIVVSGSSRVDSETVQAYVTIKPGRPFGAADVDESLKALYATGLFKDVKISQQGGSLVVSVVENPIINEIAFEGNKRLSSETLTGIVESKSRSVLTTARVQSDVQRIIDAYRASGRYRATVTPKIIELPQNRVNLVFEINEGDKTGVSSISFVGNHAFSDGRLRDVIRTRETGLLGWLRTTDTYDPDRLASDEEQLRQFYYNHGYADFRVVSASAELDRERNTFFITFTVDEGPLYRFGDINVESSLQSLDASRMMRVVTTRKGSVYSAADVEKSIENLTIEASKDGYAFAQVRPRGDRDYENHTISITYSLDEGPRAYIERINIRGNTRTRDYVIRREFDVVEGDAYNRVLIDRAQRRLNNLGFFKTVNITTEPGSAPDRVIVNVDVEEQSTGEISFGVGYSTTDGVIGDISLTEKNFLGRGQYVRVAVGGGSSSQNAALSFTEPYFLGRRIAAGFDLYGTKLDTTSYRNYEQKTVGGTIRFNFPITEEFNVGTYYRLDHNDVTVPNEYGQISSAIMESQGTTLTSAIGTTFTYNKLDSNLNPQDGYYAKLTQEFAGLGGDVRYYKLGIDTRYYQSIYADWGLLGMLRAQGGLIQGIGDNLNATQQLYVGGDIIRGFQDNGIGPRDASTGDALGGKYFWAVTAEADAPMPYIPQELGLSWAVFTDAGSLWSVDKGINGAHVFPSPVTVVEGDDMSVRWTAGFGVRWQSPFGPLRADFAWPIMKESFDQTEVFRLSGGTRF</sequence>
<keyword evidence="4 8" id="KW-0732">Signal</keyword>
<evidence type="ECO:0000313" key="12">
    <source>
        <dbReference type="Proteomes" id="UP000186406"/>
    </source>
</evidence>
<dbReference type="PANTHER" id="PTHR12815:SF23">
    <property type="entry name" value="OUTER MEMBRANE PROTEIN ASSEMBLY FACTOR BAMA"/>
    <property type="match status" value="1"/>
</dbReference>
<evidence type="ECO:0000256" key="4">
    <source>
        <dbReference type="ARBA" id="ARBA00022729"/>
    </source>
</evidence>
<dbReference type="GO" id="GO:0051205">
    <property type="term" value="P:protein insertion into membrane"/>
    <property type="evidence" value="ECO:0007669"/>
    <property type="project" value="UniProtKB-UniRule"/>
</dbReference>
<dbReference type="Pfam" id="PF01103">
    <property type="entry name" value="Omp85"/>
    <property type="match status" value="1"/>
</dbReference>
<evidence type="ECO:0000256" key="8">
    <source>
        <dbReference type="HAMAP-Rule" id="MF_01430"/>
    </source>
</evidence>
<feature type="domain" description="POTRA" evidence="10">
    <location>
        <begin position="112"/>
        <end position="189"/>
    </location>
</feature>